<evidence type="ECO:0000256" key="2">
    <source>
        <dbReference type="ARBA" id="ARBA00023015"/>
    </source>
</evidence>
<dbReference type="InterPro" id="IPR013325">
    <property type="entry name" value="RNA_pol_sigma_r2"/>
</dbReference>
<dbReference type="InterPro" id="IPR007627">
    <property type="entry name" value="RNA_pol_sigma70_r2"/>
</dbReference>
<dbReference type="Pfam" id="PF08281">
    <property type="entry name" value="Sigma70_r4_2"/>
    <property type="match status" value="1"/>
</dbReference>
<keyword evidence="3" id="KW-0731">Sigma factor</keyword>
<dbReference type="SUPFAM" id="SSF88659">
    <property type="entry name" value="Sigma3 and sigma4 domains of RNA polymerase sigma factors"/>
    <property type="match status" value="1"/>
</dbReference>
<dbReference type="Gene3D" id="1.10.1740.10">
    <property type="match status" value="1"/>
</dbReference>
<keyword evidence="5" id="KW-0804">Transcription</keyword>
<proteinExistence type="inferred from homology"/>
<dbReference type="InterPro" id="IPR036388">
    <property type="entry name" value="WH-like_DNA-bd_sf"/>
</dbReference>
<evidence type="ECO:0000313" key="8">
    <source>
        <dbReference type="EMBL" id="PKK91149.1"/>
    </source>
</evidence>
<evidence type="ECO:0000256" key="5">
    <source>
        <dbReference type="ARBA" id="ARBA00023163"/>
    </source>
</evidence>
<protein>
    <recommendedName>
        <fullName evidence="10">RNA polymerase subunit sigma-24</fullName>
    </recommendedName>
</protein>
<feature type="domain" description="RNA polymerase sigma-70 region 2" evidence="6">
    <location>
        <begin position="48"/>
        <end position="114"/>
    </location>
</feature>
<name>A0A2N1PS29_9BACT</name>
<comment type="caution">
    <text evidence="8">The sequence shown here is derived from an EMBL/GenBank/DDBJ whole genome shotgun (WGS) entry which is preliminary data.</text>
</comment>
<evidence type="ECO:0000259" key="6">
    <source>
        <dbReference type="Pfam" id="PF04542"/>
    </source>
</evidence>
<dbReference type="SUPFAM" id="SSF88946">
    <property type="entry name" value="Sigma2 domain of RNA polymerase sigma factors"/>
    <property type="match status" value="1"/>
</dbReference>
<dbReference type="GO" id="GO:0006352">
    <property type="term" value="P:DNA-templated transcription initiation"/>
    <property type="evidence" value="ECO:0007669"/>
    <property type="project" value="InterPro"/>
</dbReference>
<dbReference type="Proteomes" id="UP000233256">
    <property type="component" value="Unassembled WGS sequence"/>
</dbReference>
<dbReference type="Pfam" id="PF04542">
    <property type="entry name" value="Sigma70_r2"/>
    <property type="match status" value="1"/>
</dbReference>
<accession>A0A2N1PS29</accession>
<dbReference type="Gene3D" id="1.10.10.10">
    <property type="entry name" value="Winged helix-like DNA-binding domain superfamily/Winged helix DNA-binding domain"/>
    <property type="match status" value="1"/>
</dbReference>
<keyword evidence="2" id="KW-0805">Transcription regulation</keyword>
<dbReference type="PANTHER" id="PTHR43133">
    <property type="entry name" value="RNA POLYMERASE ECF-TYPE SIGMA FACTO"/>
    <property type="match status" value="1"/>
</dbReference>
<reference evidence="8 9" key="1">
    <citation type="journal article" date="2017" name="ISME J.">
        <title>Potential for microbial H2 and metal transformations associated with novel bacteria and archaea in deep terrestrial subsurface sediments.</title>
        <authorList>
            <person name="Hernsdorf A.W."/>
            <person name="Amano Y."/>
            <person name="Miyakawa K."/>
            <person name="Ise K."/>
            <person name="Suzuki Y."/>
            <person name="Anantharaman K."/>
            <person name="Probst A."/>
            <person name="Burstein D."/>
            <person name="Thomas B.C."/>
            <person name="Banfield J.F."/>
        </authorList>
    </citation>
    <scope>NUCLEOTIDE SEQUENCE [LARGE SCALE GENOMIC DNA]</scope>
    <source>
        <strain evidence="8">HGW-Wallbacteria-1</strain>
    </source>
</reference>
<gene>
    <name evidence="8" type="ORF">CVV64_05110</name>
</gene>
<dbReference type="InterPro" id="IPR013324">
    <property type="entry name" value="RNA_pol_sigma_r3/r4-like"/>
</dbReference>
<evidence type="ECO:0000256" key="3">
    <source>
        <dbReference type="ARBA" id="ARBA00023082"/>
    </source>
</evidence>
<organism evidence="8 9">
    <name type="scientific">Candidatus Wallbacteria bacterium HGW-Wallbacteria-1</name>
    <dbReference type="NCBI Taxonomy" id="2013854"/>
    <lineage>
        <taxon>Bacteria</taxon>
        <taxon>Candidatus Walliibacteriota</taxon>
    </lineage>
</organism>
<evidence type="ECO:0000256" key="1">
    <source>
        <dbReference type="ARBA" id="ARBA00010641"/>
    </source>
</evidence>
<dbReference type="NCBIfam" id="TIGR02937">
    <property type="entry name" value="sigma70-ECF"/>
    <property type="match status" value="1"/>
</dbReference>
<dbReference type="InterPro" id="IPR014284">
    <property type="entry name" value="RNA_pol_sigma-70_dom"/>
</dbReference>
<dbReference type="InterPro" id="IPR039425">
    <property type="entry name" value="RNA_pol_sigma-70-like"/>
</dbReference>
<evidence type="ECO:0000256" key="4">
    <source>
        <dbReference type="ARBA" id="ARBA00023125"/>
    </source>
</evidence>
<dbReference type="EMBL" id="PGXC01000003">
    <property type="protein sequence ID" value="PKK91149.1"/>
    <property type="molecule type" value="Genomic_DNA"/>
</dbReference>
<feature type="domain" description="RNA polymerase sigma factor 70 region 4 type 2" evidence="7">
    <location>
        <begin position="150"/>
        <end position="201"/>
    </location>
</feature>
<sequence length="211" mass="24676">MILEGLLNPRTSLQSNNSENTKASREDVLSSAARKVLDGDKPAFELIVKALERKVLATCYSFVNNSDEARELAQDVFLKVFRNLGKFQFNSALSTWVFRICVNRCIDYVNKRNKRNSQNYLEDEYSRIRDDVRVRDSIDGKMIRRETRKLVRREIMNLSPKHRDAIILHDFNHMSCREIAEATSCSEGTVMSRLFHARKKLHGRLREYMEE</sequence>
<dbReference type="CDD" id="cd06171">
    <property type="entry name" value="Sigma70_r4"/>
    <property type="match status" value="1"/>
</dbReference>
<evidence type="ECO:0008006" key="10">
    <source>
        <dbReference type="Google" id="ProtNLM"/>
    </source>
</evidence>
<comment type="similarity">
    <text evidence="1">Belongs to the sigma-70 factor family. ECF subfamily.</text>
</comment>
<dbReference type="PANTHER" id="PTHR43133:SF8">
    <property type="entry name" value="RNA POLYMERASE SIGMA FACTOR HI_1459-RELATED"/>
    <property type="match status" value="1"/>
</dbReference>
<dbReference type="InterPro" id="IPR013249">
    <property type="entry name" value="RNA_pol_sigma70_r4_t2"/>
</dbReference>
<dbReference type="GO" id="GO:0003677">
    <property type="term" value="F:DNA binding"/>
    <property type="evidence" value="ECO:0007669"/>
    <property type="project" value="UniProtKB-KW"/>
</dbReference>
<dbReference type="GO" id="GO:0016987">
    <property type="term" value="F:sigma factor activity"/>
    <property type="evidence" value="ECO:0007669"/>
    <property type="project" value="UniProtKB-KW"/>
</dbReference>
<evidence type="ECO:0000313" key="9">
    <source>
        <dbReference type="Proteomes" id="UP000233256"/>
    </source>
</evidence>
<keyword evidence="4" id="KW-0238">DNA-binding</keyword>
<dbReference type="AlphaFoldDB" id="A0A2N1PS29"/>
<evidence type="ECO:0000259" key="7">
    <source>
        <dbReference type="Pfam" id="PF08281"/>
    </source>
</evidence>